<sequence length="194" mass="22204">MRFELVLFGIAAFLMANIYTDGKYLKLMISWKKYYQMAGVALGALMIYWLIKKNPLYAQKIITTSNDYLKYLPVDKNAAMMVAPVLDFTAKHGFKDEQYNAPVMEMPQIRPHTSQYERIAQSGKKATKRSVSETKKKFVAASQNWHCGKCAKQLPAWFEVDHKIRLEYGGSNHVDNLVALCRDCHGEKTALENL</sequence>
<dbReference type="AlphaFoldDB" id="A0A6C0KLR9"/>
<feature type="transmembrane region" description="Helical" evidence="1">
    <location>
        <begin position="34"/>
        <end position="51"/>
    </location>
</feature>
<accession>A0A6C0KLR9</accession>
<evidence type="ECO:0000256" key="1">
    <source>
        <dbReference type="SAM" id="Phobius"/>
    </source>
</evidence>
<dbReference type="Pfam" id="PF01844">
    <property type="entry name" value="HNH"/>
    <property type="match status" value="1"/>
</dbReference>
<evidence type="ECO:0000259" key="2">
    <source>
        <dbReference type="SMART" id="SM00507"/>
    </source>
</evidence>
<dbReference type="InterPro" id="IPR003615">
    <property type="entry name" value="HNH_nuc"/>
</dbReference>
<dbReference type="GO" id="GO:0004519">
    <property type="term" value="F:endonuclease activity"/>
    <property type="evidence" value="ECO:0007669"/>
    <property type="project" value="InterPro"/>
</dbReference>
<dbReference type="Gene3D" id="1.10.30.50">
    <property type="match status" value="1"/>
</dbReference>
<feature type="domain" description="HNH nuclease" evidence="2">
    <location>
        <begin position="134"/>
        <end position="186"/>
    </location>
</feature>
<dbReference type="SMART" id="SM00507">
    <property type="entry name" value="HNHc"/>
    <property type="match status" value="1"/>
</dbReference>
<protein>
    <recommendedName>
        <fullName evidence="2">HNH nuclease domain-containing protein</fullName>
    </recommendedName>
</protein>
<dbReference type="GO" id="GO:0003676">
    <property type="term" value="F:nucleic acid binding"/>
    <property type="evidence" value="ECO:0007669"/>
    <property type="project" value="InterPro"/>
</dbReference>
<keyword evidence="1" id="KW-1133">Transmembrane helix</keyword>
<dbReference type="GO" id="GO:0008270">
    <property type="term" value="F:zinc ion binding"/>
    <property type="evidence" value="ECO:0007669"/>
    <property type="project" value="InterPro"/>
</dbReference>
<proteinExistence type="predicted"/>
<name>A0A6C0KLR9_9ZZZZ</name>
<organism evidence="3">
    <name type="scientific">viral metagenome</name>
    <dbReference type="NCBI Taxonomy" id="1070528"/>
    <lineage>
        <taxon>unclassified sequences</taxon>
        <taxon>metagenomes</taxon>
        <taxon>organismal metagenomes</taxon>
    </lineage>
</organism>
<reference evidence="3" key="1">
    <citation type="journal article" date="2020" name="Nature">
        <title>Giant virus diversity and host interactions through global metagenomics.</title>
        <authorList>
            <person name="Schulz F."/>
            <person name="Roux S."/>
            <person name="Paez-Espino D."/>
            <person name="Jungbluth S."/>
            <person name="Walsh D.A."/>
            <person name="Denef V.J."/>
            <person name="McMahon K.D."/>
            <person name="Konstantinidis K.T."/>
            <person name="Eloe-Fadrosh E.A."/>
            <person name="Kyrpides N.C."/>
            <person name="Woyke T."/>
        </authorList>
    </citation>
    <scope>NUCLEOTIDE SEQUENCE</scope>
    <source>
        <strain evidence="3">GVMAG-S-3300012000-57</strain>
    </source>
</reference>
<dbReference type="EMBL" id="MN740900">
    <property type="protein sequence ID" value="QHU17284.1"/>
    <property type="molecule type" value="Genomic_DNA"/>
</dbReference>
<dbReference type="CDD" id="cd00085">
    <property type="entry name" value="HNHc"/>
    <property type="match status" value="1"/>
</dbReference>
<keyword evidence="1" id="KW-0812">Transmembrane</keyword>
<keyword evidence="1" id="KW-0472">Membrane</keyword>
<dbReference type="InterPro" id="IPR002711">
    <property type="entry name" value="HNH"/>
</dbReference>
<evidence type="ECO:0000313" key="3">
    <source>
        <dbReference type="EMBL" id="QHU17284.1"/>
    </source>
</evidence>